<accession>A0A1M5AFS6</accession>
<dbReference type="GO" id="GO:0016791">
    <property type="term" value="F:phosphatase activity"/>
    <property type="evidence" value="ECO:0007669"/>
    <property type="project" value="UniProtKB-ARBA"/>
</dbReference>
<reference evidence="2" key="1">
    <citation type="submission" date="2016-11" db="EMBL/GenBank/DDBJ databases">
        <authorList>
            <person name="Varghese N."/>
            <person name="Submissions S."/>
        </authorList>
    </citation>
    <scope>NUCLEOTIDE SEQUENCE [LARGE SCALE GENOMIC DNA]</scope>
    <source>
        <strain evidence="2">DSM 18761</strain>
    </source>
</reference>
<dbReference type="NCBIfam" id="TIGR01484">
    <property type="entry name" value="HAD-SF-IIB"/>
    <property type="match status" value="1"/>
</dbReference>
<protein>
    <recommendedName>
        <fullName evidence="3">Cof subfamily of IIB subfamily of haloacid dehalogenase superfamily/HAD-superfamily hydrolase, subfamily IIB</fullName>
    </recommendedName>
</protein>
<gene>
    <name evidence="1" type="ORF">SAMN02745195_02290</name>
</gene>
<dbReference type="InterPro" id="IPR006379">
    <property type="entry name" value="HAD-SF_hydro_IIB"/>
</dbReference>
<dbReference type="SFLD" id="SFLDG01144">
    <property type="entry name" value="C2.B.4:_PGP_Like"/>
    <property type="match status" value="1"/>
</dbReference>
<dbReference type="InterPro" id="IPR000150">
    <property type="entry name" value="Cof"/>
</dbReference>
<dbReference type="InterPro" id="IPR036412">
    <property type="entry name" value="HAD-like_sf"/>
</dbReference>
<dbReference type="Gene3D" id="3.30.1240.10">
    <property type="match status" value="1"/>
</dbReference>
<dbReference type="PANTHER" id="PTHR10000:SF8">
    <property type="entry name" value="HAD SUPERFAMILY HYDROLASE-LIKE, TYPE 3"/>
    <property type="match status" value="1"/>
</dbReference>
<keyword evidence="2" id="KW-1185">Reference proteome</keyword>
<evidence type="ECO:0008006" key="3">
    <source>
        <dbReference type="Google" id="ProtNLM"/>
    </source>
</evidence>
<dbReference type="SFLD" id="SFLDG01140">
    <property type="entry name" value="C2.B:_Phosphomannomutase_and_P"/>
    <property type="match status" value="1"/>
</dbReference>
<sequence>MRDIRLVVIDIDGTLLDSNSNLHPKTIATIKKVQKKGILVTLATGRTFRSTCTIAKLLGIKIPVICYNGAYISSIGQPPLYTFPISRGKIKPIIKILEENNYYIKFYAEDCLYVQEAIEETYLFSKIHKVPFVEVGKGKLSNLDKDPLKIVVYDTPERIKSALEMFKPLKDEFTFIIENDNFEVNSKNITKAVAVELLCNYLGISMNQVMAFGDGVNDVEMVESVGVGIAVENAIPLLKEKADFITSSNDKLGVACMLEKIFLDDS</sequence>
<name>A0A1M5AFS6_9THEO</name>
<organism evidence="1 2">
    <name type="scientific">Thermoanaerobacter uzonensis DSM 18761</name>
    <dbReference type="NCBI Taxonomy" id="1123369"/>
    <lineage>
        <taxon>Bacteria</taxon>
        <taxon>Bacillati</taxon>
        <taxon>Bacillota</taxon>
        <taxon>Clostridia</taxon>
        <taxon>Thermoanaerobacterales</taxon>
        <taxon>Thermoanaerobacteraceae</taxon>
        <taxon>Thermoanaerobacter</taxon>
    </lineage>
</organism>
<dbReference type="RefSeq" id="WP_072969483.1">
    <property type="nucleotide sequence ID" value="NZ_FQUR01000022.1"/>
</dbReference>
<dbReference type="SFLD" id="SFLDS00003">
    <property type="entry name" value="Haloacid_Dehalogenase"/>
    <property type="match status" value="1"/>
</dbReference>
<dbReference type="CDD" id="cd07516">
    <property type="entry name" value="HAD_Pase"/>
    <property type="match status" value="1"/>
</dbReference>
<evidence type="ECO:0000313" key="2">
    <source>
        <dbReference type="Proteomes" id="UP000184127"/>
    </source>
</evidence>
<dbReference type="Gene3D" id="3.40.50.1000">
    <property type="entry name" value="HAD superfamily/HAD-like"/>
    <property type="match status" value="1"/>
</dbReference>
<evidence type="ECO:0000313" key="1">
    <source>
        <dbReference type="EMBL" id="SHF28966.1"/>
    </source>
</evidence>
<dbReference type="InterPro" id="IPR023214">
    <property type="entry name" value="HAD_sf"/>
</dbReference>
<dbReference type="AlphaFoldDB" id="A0A1M5AFS6"/>
<proteinExistence type="predicted"/>
<dbReference type="Pfam" id="PF08282">
    <property type="entry name" value="Hydrolase_3"/>
    <property type="match status" value="1"/>
</dbReference>
<dbReference type="GO" id="GO:0000287">
    <property type="term" value="F:magnesium ion binding"/>
    <property type="evidence" value="ECO:0007669"/>
    <property type="project" value="TreeGrafter"/>
</dbReference>
<dbReference type="Proteomes" id="UP000184127">
    <property type="component" value="Unassembled WGS sequence"/>
</dbReference>
<dbReference type="EMBL" id="FQUR01000022">
    <property type="protein sequence ID" value="SHF28966.1"/>
    <property type="molecule type" value="Genomic_DNA"/>
</dbReference>
<dbReference type="GO" id="GO:0005829">
    <property type="term" value="C:cytosol"/>
    <property type="evidence" value="ECO:0007669"/>
    <property type="project" value="TreeGrafter"/>
</dbReference>
<dbReference type="SUPFAM" id="SSF56784">
    <property type="entry name" value="HAD-like"/>
    <property type="match status" value="1"/>
</dbReference>
<dbReference type="NCBIfam" id="TIGR00099">
    <property type="entry name" value="Cof-subfamily"/>
    <property type="match status" value="1"/>
</dbReference>
<dbReference type="PANTHER" id="PTHR10000">
    <property type="entry name" value="PHOSPHOSERINE PHOSPHATASE"/>
    <property type="match status" value="1"/>
</dbReference>